<gene>
    <name evidence="7" type="ORF">FHP25_36590</name>
</gene>
<accession>A0A5C8P9L5</accession>
<evidence type="ECO:0000256" key="4">
    <source>
        <dbReference type="ARBA" id="ARBA00022989"/>
    </source>
</evidence>
<feature type="transmembrane region" description="Helical" evidence="6">
    <location>
        <begin position="64"/>
        <end position="84"/>
    </location>
</feature>
<evidence type="ECO:0000256" key="5">
    <source>
        <dbReference type="ARBA" id="ARBA00023136"/>
    </source>
</evidence>
<evidence type="ECO:0000256" key="2">
    <source>
        <dbReference type="ARBA" id="ARBA00022475"/>
    </source>
</evidence>
<dbReference type="InterPro" id="IPR043428">
    <property type="entry name" value="LivM-like"/>
</dbReference>
<evidence type="ECO:0000256" key="1">
    <source>
        <dbReference type="ARBA" id="ARBA00004651"/>
    </source>
</evidence>
<dbReference type="GO" id="GO:0015658">
    <property type="term" value="F:branched-chain amino acid transmembrane transporter activity"/>
    <property type="evidence" value="ECO:0007669"/>
    <property type="project" value="InterPro"/>
</dbReference>
<dbReference type="EMBL" id="VDUZ01000067">
    <property type="protein sequence ID" value="TXL70031.1"/>
    <property type="molecule type" value="Genomic_DNA"/>
</dbReference>
<keyword evidence="5 6" id="KW-0472">Membrane</keyword>
<dbReference type="AlphaFoldDB" id="A0A5C8P9L5"/>
<dbReference type="InterPro" id="IPR001851">
    <property type="entry name" value="ABC_transp_permease"/>
</dbReference>
<feature type="transmembrane region" description="Helical" evidence="6">
    <location>
        <begin position="289"/>
        <end position="311"/>
    </location>
</feature>
<evidence type="ECO:0000313" key="7">
    <source>
        <dbReference type="EMBL" id="TXL70031.1"/>
    </source>
</evidence>
<comment type="subcellular location">
    <subcellularLocation>
        <location evidence="1">Cell membrane</location>
        <topology evidence="1">Multi-pass membrane protein</topology>
    </subcellularLocation>
</comment>
<reference evidence="7 8" key="1">
    <citation type="submission" date="2019-06" db="EMBL/GenBank/DDBJ databases">
        <title>New taxonomy in bacterial strain CC-CFT640, isolated from vineyard.</title>
        <authorList>
            <person name="Lin S.-Y."/>
            <person name="Tsai C.-F."/>
            <person name="Young C.-C."/>
        </authorList>
    </citation>
    <scope>NUCLEOTIDE SEQUENCE [LARGE SCALE GENOMIC DNA]</scope>
    <source>
        <strain evidence="7 8">CC-CFT640</strain>
    </source>
</reference>
<keyword evidence="8" id="KW-1185">Reference proteome</keyword>
<sequence length="316" mass="32800">MASTLHIGLRPLPTLVLVASLVLLPVVLTAVDQPFYIVLASRVLIYALIASSLNLLIGYGGMVSLGHACFVGAGAYTTAVLVHAGIGSAWLAWPAAALAGAVLAAMIGAVSLRTRGVYFIMITLAFAQMAYYVVVSLRALGGDDGLVLPRRTGYGFGLDPHADMTFYYAVLGVVVLLMAGLRRLLNAPLGRALQAIRDNDVRMEAIGFPVFRIQLAGFVIAGATAGLGGGLLADLNQQVSPSLLHWTQSGTLMVMVILGGAGRFLGGVLGAAVLLLAQELFSDVTTHTALGIGLVLLAVVLFAPAGLAGLWRQVAR</sequence>
<evidence type="ECO:0000256" key="3">
    <source>
        <dbReference type="ARBA" id="ARBA00022692"/>
    </source>
</evidence>
<dbReference type="GO" id="GO:0005886">
    <property type="term" value="C:plasma membrane"/>
    <property type="evidence" value="ECO:0007669"/>
    <property type="project" value="UniProtKB-SubCell"/>
</dbReference>
<comment type="caution">
    <text evidence="7">The sequence shown here is derived from an EMBL/GenBank/DDBJ whole genome shotgun (WGS) entry which is preliminary data.</text>
</comment>
<dbReference type="CDD" id="cd06581">
    <property type="entry name" value="TM_PBP1_LivM_like"/>
    <property type="match status" value="1"/>
</dbReference>
<evidence type="ECO:0000256" key="6">
    <source>
        <dbReference type="SAM" id="Phobius"/>
    </source>
</evidence>
<feature type="transmembrane region" description="Helical" evidence="6">
    <location>
        <begin position="252"/>
        <end position="277"/>
    </location>
</feature>
<keyword evidence="4 6" id="KW-1133">Transmembrane helix</keyword>
<feature type="transmembrane region" description="Helical" evidence="6">
    <location>
        <begin position="117"/>
        <end position="140"/>
    </location>
</feature>
<proteinExistence type="predicted"/>
<feature type="transmembrane region" description="Helical" evidence="6">
    <location>
        <begin position="206"/>
        <end position="232"/>
    </location>
</feature>
<feature type="transmembrane region" description="Helical" evidence="6">
    <location>
        <begin position="37"/>
        <end position="57"/>
    </location>
</feature>
<feature type="transmembrane region" description="Helical" evidence="6">
    <location>
        <begin position="166"/>
        <end position="185"/>
    </location>
</feature>
<protein>
    <submittedName>
        <fullName evidence="7">Branched-chain amino acid ABC transporter permease</fullName>
    </submittedName>
</protein>
<dbReference type="PANTHER" id="PTHR30482">
    <property type="entry name" value="HIGH-AFFINITY BRANCHED-CHAIN AMINO ACID TRANSPORT SYSTEM PERMEASE"/>
    <property type="match status" value="1"/>
</dbReference>
<name>A0A5C8P9L5_9HYPH</name>
<dbReference type="OrthoDB" id="9804361at2"/>
<feature type="transmembrane region" description="Helical" evidence="6">
    <location>
        <begin position="12"/>
        <end position="31"/>
    </location>
</feature>
<keyword evidence="3 6" id="KW-0812">Transmembrane</keyword>
<dbReference type="Pfam" id="PF02653">
    <property type="entry name" value="BPD_transp_2"/>
    <property type="match status" value="1"/>
</dbReference>
<feature type="transmembrane region" description="Helical" evidence="6">
    <location>
        <begin position="90"/>
        <end position="110"/>
    </location>
</feature>
<organism evidence="7 8">
    <name type="scientific">Vineibacter terrae</name>
    <dbReference type="NCBI Taxonomy" id="2586908"/>
    <lineage>
        <taxon>Bacteria</taxon>
        <taxon>Pseudomonadati</taxon>
        <taxon>Pseudomonadota</taxon>
        <taxon>Alphaproteobacteria</taxon>
        <taxon>Hyphomicrobiales</taxon>
        <taxon>Vineibacter</taxon>
    </lineage>
</organism>
<dbReference type="Proteomes" id="UP000321638">
    <property type="component" value="Unassembled WGS sequence"/>
</dbReference>
<keyword evidence="2" id="KW-1003">Cell membrane</keyword>
<dbReference type="PANTHER" id="PTHR30482:SF17">
    <property type="entry name" value="ABC TRANSPORTER ATP-BINDING PROTEIN"/>
    <property type="match status" value="1"/>
</dbReference>
<evidence type="ECO:0000313" key="8">
    <source>
        <dbReference type="Proteomes" id="UP000321638"/>
    </source>
</evidence>
<dbReference type="RefSeq" id="WP_147851961.1">
    <property type="nucleotide sequence ID" value="NZ_VDUZ01000067.1"/>
</dbReference>